<sequence>MTKPLSKQLIRGASLLFTAMAFSSCSQTQVEKQEAVSALDSGRWRQVAKKPPTYYPKGVAEDHLTGASDGYWVYRGDKAGTRFFIPSHGVREQSGDALIAEALAAATPERKKKIEEAEKKLTMQERAGQAGRVVVGAMVLLTAWDYPWFGKSEAGE</sequence>
<dbReference type="RefSeq" id="WP_346189819.1">
    <property type="nucleotide sequence ID" value="NZ_BAABRL010000013.1"/>
</dbReference>
<dbReference type="EMBL" id="BAABRL010000013">
    <property type="protein sequence ID" value="GAA5497290.1"/>
    <property type="molecule type" value="Genomic_DNA"/>
</dbReference>
<keyword evidence="3" id="KW-1185">Reference proteome</keyword>
<dbReference type="Proteomes" id="UP001424741">
    <property type="component" value="Unassembled WGS sequence"/>
</dbReference>
<dbReference type="PROSITE" id="PS51257">
    <property type="entry name" value="PROKAR_LIPOPROTEIN"/>
    <property type="match status" value="1"/>
</dbReference>
<evidence type="ECO:0000313" key="2">
    <source>
        <dbReference type="EMBL" id="GAA5497290.1"/>
    </source>
</evidence>
<keyword evidence="1" id="KW-0732">Signal</keyword>
<name>A0ABP9V5H0_9BACT</name>
<comment type="caution">
    <text evidence="2">The sequence shown here is derived from an EMBL/GenBank/DDBJ whole genome shotgun (WGS) entry which is preliminary data.</text>
</comment>
<evidence type="ECO:0000313" key="3">
    <source>
        <dbReference type="Proteomes" id="UP001424741"/>
    </source>
</evidence>
<evidence type="ECO:0008006" key="4">
    <source>
        <dbReference type="Google" id="ProtNLM"/>
    </source>
</evidence>
<protein>
    <recommendedName>
        <fullName evidence="4">Lipoprotein</fullName>
    </recommendedName>
</protein>
<proteinExistence type="predicted"/>
<reference evidence="2 3" key="1">
    <citation type="submission" date="2024-02" db="EMBL/GenBank/DDBJ databases">
        <title>Rubritalea halochordaticola NBRC 107102.</title>
        <authorList>
            <person name="Ichikawa N."/>
            <person name="Katano-Makiyama Y."/>
            <person name="Hidaka K."/>
        </authorList>
    </citation>
    <scope>NUCLEOTIDE SEQUENCE [LARGE SCALE GENOMIC DNA]</scope>
    <source>
        <strain evidence="2 3">NBRC 107102</strain>
    </source>
</reference>
<organism evidence="2 3">
    <name type="scientific">Rubritalea halochordaticola</name>
    <dbReference type="NCBI Taxonomy" id="714537"/>
    <lineage>
        <taxon>Bacteria</taxon>
        <taxon>Pseudomonadati</taxon>
        <taxon>Verrucomicrobiota</taxon>
        <taxon>Verrucomicrobiia</taxon>
        <taxon>Verrucomicrobiales</taxon>
        <taxon>Rubritaleaceae</taxon>
        <taxon>Rubritalea</taxon>
    </lineage>
</organism>
<accession>A0ABP9V5H0</accession>
<feature type="chain" id="PRO_5045749350" description="Lipoprotein" evidence="1">
    <location>
        <begin position="29"/>
        <end position="156"/>
    </location>
</feature>
<feature type="signal peptide" evidence="1">
    <location>
        <begin position="1"/>
        <end position="28"/>
    </location>
</feature>
<gene>
    <name evidence="2" type="ORF">Rhal01_03483</name>
</gene>
<evidence type="ECO:0000256" key="1">
    <source>
        <dbReference type="SAM" id="SignalP"/>
    </source>
</evidence>